<dbReference type="EMBL" id="CM055095">
    <property type="protein sequence ID" value="KAJ7558667.1"/>
    <property type="molecule type" value="Genomic_DNA"/>
</dbReference>
<keyword evidence="2" id="KW-1185">Reference proteome</keyword>
<sequence length="971" mass="109240">MLLMWVLMESLSSTCPPIGIGCSSEKLQQHYFTNNNALTAFTRRAFEVDAEQEPGERFRNPRHLRLPRASITELQGENKTVEQLWQQFFEDPSQWWDTRFDKTNARYPDFKHKKTGYALWVDGGSNPHWVKKRLARMTPGTIQRSVFSWNTAISKHVNDGQTMKALELFKEMKRQSITPDKFTFVQVLRAYSASGSHKEGKFFHREITQSGYELDPFVANHLIDMYCKCGALEDAFEIFNKLPSCDVVTWTAMIMGCVKCGQGERAIDLYQEMWQKNVQPDEVTFTGVIKACASIGALEAGRQVHAQAIEKGYDFDIFVASCLVDMYTKCGSVAEASKVFNKMPAHDLVSWSTMIVAYAKCGQGEKALETFWQMQQKGMEPDKVVLINVLNACTGILALEEGRHIHVQAIRMGYDSELGVGNCLVDMYSKCGSLEDACKVFSLMPNRDVVSWNAMVAGHVRCSQGEKALELYRQMQRECVVPNSVTYLSVLNSCALLKSLKDGRLVHAQAIANGYESDLFVSNCLIDFYVKCGNIEDACRVFHNMQVHDSICWNTLIMGFVKCGQGEKAIELYQRMLQQGVQLDLVGFVGVLNACASVAALEEGKRVHAQVIQCGFGHEIFIGNALIDMYTKSGGLDEASKVFNNMPSRDLISWNAMIGGYAMHGLAMQALRLFEQMGKQSVEMDCVTFLCLLSACSHAGLVDEGHYLYEFMNPVYEVSPNVSHCSCLVDLLGRAGCLGDAEDMINRLPCQPSVSMWMTLLGACRIHGNAKMGERIAKQALKLDPVSASSYVLLSNIYASSGEWDSRANVQQLREERHVHKQQGRTWIELNNQVHTFVANDRMHPQILDIRAKLDDLFQQMKEEGYIPNTRFVLHDVEEEDKGASLLYHSEKLAIAFGLISTPPGTPLRIFKNLRVCGDCHTATKFISKIARRPVLVRDANRFHYFKDGACSCMDYWTLSLKACLDCKVQQ</sequence>
<comment type="caution">
    <text evidence="1">The sequence shown here is derived from an EMBL/GenBank/DDBJ whole genome shotgun (WGS) entry which is preliminary data.</text>
</comment>
<accession>A0ACC2DWY4</accession>
<organism evidence="1 2">
    <name type="scientific">Diphasiastrum complanatum</name>
    <name type="common">Issler's clubmoss</name>
    <name type="synonym">Lycopodium complanatum</name>
    <dbReference type="NCBI Taxonomy" id="34168"/>
    <lineage>
        <taxon>Eukaryota</taxon>
        <taxon>Viridiplantae</taxon>
        <taxon>Streptophyta</taxon>
        <taxon>Embryophyta</taxon>
        <taxon>Tracheophyta</taxon>
        <taxon>Lycopodiopsida</taxon>
        <taxon>Lycopodiales</taxon>
        <taxon>Lycopodiaceae</taxon>
        <taxon>Lycopodioideae</taxon>
        <taxon>Diphasiastrum</taxon>
    </lineage>
</organism>
<protein>
    <submittedName>
        <fullName evidence="1">Uncharacterized protein</fullName>
    </submittedName>
</protein>
<dbReference type="Proteomes" id="UP001162992">
    <property type="component" value="Chromosome 4"/>
</dbReference>
<evidence type="ECO:0000313" key="1">
    <source>
        <dbReference type="EMBL" id="KAJ7558667.1"/>
    </source>
</evidence>
<gene>
    <name evidence="1" type="ORF">O6H91_04G050500</name>
</gene>
<proteinExistence type="predicted"/>
<reference evidence="2" key="1">
    <citation type="journal article" date="2024" name="Proc. Natl. Acad. Sci. U.S.A.">
        <title>Extraordinary preservation of gene collinearity over three hundred million years revealed in homosporous lycophytes.</title>
        <authorList>
            <person name="Li C."/>
            <person name="Wickell D."/>
            <person name="Kuo L.Y."/>
            <person name="Chen X."/>
            <person name="Nie B."/>
            <person name="Liao X."/>
            <person name="Peng D."/>
            <person name="Ji J."/>
            <person name="Jenkins J."/>
            <person name="Williams M."/>
            <person name="Shu S."/>
            <person name="Plott C."/>
            <person name="Barry K."/>
            <person name="Rajasekar S."/>
            <person name="Grimwood J."/>
            <person name="Han X."/>
            <person name="Sun S."/>
            <person name="Hou Z."/>
            <person name="He W."/>
            <person name="Dai G."/>
            <person name="Sun C."/>
            <person name="Schmutz J."/>
            <person name="Leebens-Mack J.H."/>
            <person name="Li F.W."/>
            <person name="Wang L."/>
        </authorList>
    </citation>
    <scope>NUCLEOTIDE SEQUENCE [LARGE SCALE GENOMIC DNA]</scope>
    <source>
        <strain evidence="2">cv. PW_Plant_1</strain>
    </source>
</reference>
<evidence type="ECO:0000313" key="2">
    <source>
        <dbReference type="Proteomes" id="UP001162992"/>
    </source>
</evidence>
<name>A0ACC2DWY4_DIPCM</name>